<evidence type="ECO:0000313" key="1">
    <source>
        <dbReference type="EMBL" id="MCF4119836.1"/>
    </source>
</evidence>
<protein>
    <submittedName>
        <fullName evidence="1">Uncharacterized protein</fullName>
    </submittedName>
</protein>
<gene>
    <name evidence="1" type="ORF">L1785_02480</name>
</gene>
<reference evidence="1" key="1">
    <citation type="submission" date="2022-01" db="EMBL/GenBank/DDBJ databases">
        <title>Antribacter sp. nov., isolated from Guizhou of China.</title>
        <authorList>
            <person name="Chengliang C."/>
            <person name="Ya Z."/>
        </authorList>
    </citation>
    <scope>NUCLEOTIDE SEQUENCE</scope>
    <source>
        <strain evidence="1">KLBMP 9083</strain>
    </source>
</reference>
<evidence type="ECO:0000313" key="2">
    <source>
        <dbReference type="Proteomes" id="UP001165405"/>
    </source>
</evidence>
<name>A0AA41U5X8_9MICO</name>
<sequence>MGALVESPFQLLCTVEAHAAGLGGTPTRVHVRSDVHALDRVGAAIAEAALPEGITLDVRGSWAALTSFEPGRIVGEAFSGLFQVALLSRPVRSIVLVDDGLAALDLARILASPRAALIRPGAQLSPGRRLLGRLAAARLRGLARRGRLTVFTALPLGASVSARLAEVGVRVVRNEFAWLSTQAMDETPAEPTVVLGSGLVGDGLIEPDPYLGWVLSLAAHGPLLYVPHRREEDSVMRVLARTPGVTMADPGDALELRLSGMKAGQRVLTLPSTMGVLLTTVLGRRDVPVETVPIPDSWWTPEAGEGQRAFAARLVPLAEAARSRA</sequence>
<dbReference type="RefSeq" id="WP_236087551.1">
    <property type="nucleotide sequence ID" value="NZ_JAKGSG010000008.1"/>
</dbReference>
<accession>A0AA41U5X8</accession>
<dbReference type="Proteomes" id="UP001165405">
    <property type="component" value="Unassembled WGS sequence"/>
</dbReference>
<comment type="caution">
    <text evidence="1">The sequence shown here is derived from an EMBL/GenBank/DDBJ whole genome shotgun (WGS) entry which is preliminary data.</text>
</comment>
<dbReference type="EMBL" id="JAKGSG010000008">
    <property type="protein sequence ID" value="MCF4119836.1"/>
    <property type="molecule type" value="Genomic_DNA"/>
</dbReference>
<keyword evidence="2" id="KW-1185">Reference proteome</keyword>
<proteinExistence type="predicted"/>
<dbReference type="AlphaFoldDB" id="A0AA41U5X8"/>
<organism evidence="1 2">
    <name type="scientific">Antribacter soli</name>
    <dbReference type="NCBI Taxonomy" id="2910976"/>
    <lineage>
        <taxon>Bacteria</taxon>
        <taxon>Bacillati</taxon>
        <taxon>Actinomycetota</taxon>
        <taxon>Actinomycetes</taxon>
        <taxon>Micrococcales</taxon>
        <taxon>Promicromonosporaceae</taxon>
        <taxon>Antribacter</taxon>
    </lineage>
</organism>